<name>A0ABN1YB33_9ACTN</name>
<dbReference type="RefSeq" id="WP_344338960.1">
    <property type="nucleotide sequence ID" value="NZ_BAAAKJ010000255.1"/>
</dbReference>
<gene>
    <name evidence="1" type="ORF">GCM10009639_47040</name>
</gene>
<organism evidence="1 2">
    <name type="scientific">Kitasatospora putterlickiae</name>
    <dbReference type="NCBI Taxonomy" id="221725"/>
    <lineage>
        <taxon>Bacteria</taxon>
        <taxon>Bacillati</taxon>
        <taxon>Actinomycetota</taxon>
        <taxon>Actinomycetes</taxon>
        <taxon>Kitasatosporales</taxon>
        <taxon>Streptomycetaceae</taxon>
        <taxon>Kitasatospora</taxon>
    </lineage>
</organism>
<evidence type="ECO:0000313" key="2">
    <source>
        <dbReference type="Proteomes" id="UP001499863"/>
    </source>
</evidence>
<keyword evidence="2" id="KW-1185">Reference proteome</keyword>
<reference evidence="1 2" key="1">
    <citation type="journal article" date="2019" name="Int. J. Syst. Evol. Microbiol.">
        <title>The Global Catalogue of Microorganisms (GCM) 10K type strain sequencing project: providing services to taxonomists for standard genome sequencing and annotation.</title>
        <authorList>
            <consortium name="The Broad Institute Genomics Platform"/>
            <consortium name="The Broad Institute Genome Sequencing Center for Infectious Disease"/>
            <person name="Wu L."/>
            <person name="Ma J."/>
        </authorList>
    </citation>
    <scope>NUCLEOTIDE SEQUENCE [LARGE SCALE GENOMIC DNA]</scope>
    <source>
        <strain evidence="1 2">JCM 12393</strain>
    </source>
</reference>
<accession>A0ABN1YB33</accession>
<sequence length="91" mass="10551">MTAQPVQPHLLPEGPRTIREFRGVLTGGDLERFNAEIEDVPLHEIREYLKSWRQLLHLRTVPEIEHALRTAFDRPGTPVGDLFPEWEELSV</sequence>
<dbReference type="EMBL" id="BAAAKJ010000255">
    <property type="protein sequence ID" value="GAA1402964.1"/>
    <property type="molecule type" value="Genomic_DNA"/>
</dbReference>
<protein>
    <submittedName>
        <fullName evidence="1">Uncharacterized protein</fullName>
    </submittedName>
</protein>
<dbReference type="Proteomes" id="UP001499863">
    <property type="component" value="Unassembled WGS sequence"/>
</dbReference>
<evidence type="ECO:0000313" key="1">
    <source>
        <dbReference type="EMBL" id="GAA1402964.1"/>
    </source>
</evidence>
<comment type="caution">
    <text evidence="1">The sequence shown here is derived from an EMBL/GenBank/DDBJ whole genome shotgun (WGS) entry which is preliminary data.</text>
</comment>
<proteinExistence type="predicted"/>